<proteinExistence type="predicted"/>
<protein>
    <recommendedName>
        <fullName evidence="1">Gfo/Idh/MocA-like oxidoreductase N-terminal domain-containing protein</fullName>
    </recommendedName>
</protein>
<keyword evidence="3" id="KW-1185">Reference proteome</keyword>
<dbReference type="InterPro" id="IPR036291">
    <property type="entry name" value="NAD(P)-bd_dom_sf"/>
</dbReference>
<reference evidence="2 3" key="1">
    <citation type="journal article" date="2020" name="ISME J.">
        <title>Uncovering the hidden diversity of litter-decomposition mechanisms in mushroom-forming fungi.</title>
        <authorList>
            <person name="Floudas D."/>
            <person name="Bentzer J."/>
            <person name="Ahren D."/>
            <person name="Johansson T."/>
            <person name="Persson P."/>
            <person name="Tunlid A."/>
        </authorList>
    </citation>
    <scope>NUCLEOTIDE SEQUENCE [LARGE SCALE GENOMIC DNA]</scope>
    <source>
        <strain evidence="2 3">CBS 291.85</strain>
    </source>
</reference>
<organism evidence="2 3">
    <name type="scientific">Tetrapyrgos nigripes</name>
    <dbReference type="NCBI Taxonomy" id="182062"/>
    <lineage>
        <taxon>Eukaryota</taxon>
        <taxon>Fungi</taxon>
        <taxon>Dikarya</taxon>
        <taxon>Basidiomycota</taxon>
        <taxon>Agaricomycotina</taxon>
        <taxon>Agaricomycetes</taxon>
        <taxon>Agaricomycetidae</taxon>
        <taxon>Agaricales</taxon>
        <taxon>Marasmiineae</taxon>
        <taxon>Marasmiaceae</taxon>
        <taxon>Tetrapyrgos</taxon>
    </lineage>
</organism>
<dbReference type="EMBL" id="JAACJM010000110">
    <property type="protein sequence ID" value="KAF5345627.1"/>
    <property type="molecule type" value="Genomic_DNA"/>
</dbReference>
<dbReference type="AlphaFoldDB" id="A0A8H5FR03"/>
<gene>
    <name evidence="2" type="ORF">D9758_015163</name>
</gene>
<dbReference type="GO" id="GO:0000166">
    <property type="term" value="F:nucleotide binding"/>
    <property type="evidence" value="ECO:0007669"/>
    <property type="project" value="InterPro"/>
</dbReference>
<name>A0A8H5FR03_9AGAR</name>
<dbReference type="InterPro" id="IPR051317">
    <property type="entry name" value="Gfo/Idh/MocA_oxidoreduct"/>
</dbReference>
<comment type="caution">
    <text evidence="2">The sequence shown here is derived from an EMBL/GenBank/DDBJ whole genome shotgun (WGS) entry which is preliminary data.</text>
</comment>
<dbReference type="Gene3D" id="3.40.50.720">
    <property type="entry name" value="NAD(P)-binding Rossmann-like Domain"/>
    <property type="match status" value="1"/>
</dbReference>
<accession>A0A8H5FR03</accession>
<dbReference type="InterPro" id="IPR000683">
    <property type="entry name" value="Gfo/Idh/MocA-like_OxRdtase_N"/>
</dbReference>
<dbReference type="PANTHER" id="PTHR43708">
    <property type="entry name" value="CONSERVED EXPRESSED OXIDOREDUCTASE (EUROFUNG)"/>
    <property type="match status" value="1"/>
</dbReference>
<dbReference type="Proteomes" id="UP000559256">
    <property type="component" value="Unassembled WGS sequence"/>
</dbReference>
<dbReference type="Pfam" id="PF01408">
    <property type="entry name" value="GFO_IDH_MocA"/>
    <property type="match status" value="1"/>
</dbReference>
<evidence type="ECO:0000313" key="2">
    <source>
        <dbReference type="EMBL" id="KAF5345627.1"/>
    </source>
</evidence>
<dbReference type="OrthoDB" id="64915at2759"/>
<evidence type="ECO:0000313" key="3">
    <source>
        <dbReference type="Proteomes" id="UP000559256"/>
    </source>
</evidence>
<dbReference type="SUPFAM" id="SSF51735">
    <property type="entry name" value="NAD(P)-binding Rossmann-fold domains"/>
    <property type="match status" value="1"/>
</dbReference>
<evidence type="ECO:0000259" key="1">
    <source>
        <dbReference type="Pfam" id="PF01408"/>
    </source>
</evidence>
<sequence>MSPIHLGFIGLSSQGWASMTLALPLFEPTLSSKYHLVPASTSNPDSAAANPDVDMVAVSIRTMSHKDAALQVIEASGKYLFLEWPVGKNAKETEELYEAVKKKGVKTMIGTQFCQTPFAKKCVTGKDSTSPPPINRPWITAIHTRSRVFVSLVSMTPKTMLAGHIILQLSSKATSFGHSSSQSQACLPYSLRNSFQS</sequence>
<feature type="domain" description="Gfo/Idh/MocA-like oxidoreductase N-terminal" evidence="1">
    <location>
        <begin position="40"/>
        <end position="110"/>
    </location>
</feature>
<dbReference type="PANTHER" id="PTHR43708:SF1">
    <property type="entry name" value="GALACTOSE_LACTOSE METABOLISM REGULATORY PROTEIN GAL80"/>
    <property type="match status" value="1"/>
</dbReference>